<dbReference type="PROSITE" id="PS00108">
    <property type="entry name" value="PROTEIN_KINASE_ST"/>
    <property type="match status" value="1"/>
</dbReference>
<dbReference type="InterPro" id="IPR011990">
    <property type="entry name" value="TPR-like_helical_dom_sf"/>
</dbReference>
<evidence type="ECO:0000256" key="3">
    <source>
        <dbReference type="ARBA" id="ARBA00022777"/>
    </source>
</evidence>
<dbReference type="Pfam" id="PF00069">
    <property type="entry name" value="Pkinase"/>
    <property type="match status" value="1"/>
</dbReference>
<accession>A0A225E0A1</accession>
<proteinExistence type="predicted"/>
<comment type="caution">
    <text evidence="7">The sequence shown here is derived from an EMBL/GenBank/DDBJ whole genome shotgun (WGS) entry which is preliminary data.</text>
</comment>
<dbReference type="RefSeq" id="WP_088251854.1">
    <property type="nucleotide sequence ID" value="NZ_NIDE01000001.1"/>
</dbReference>
<dbReference type="PROSITE" id="PS00107">
    <property type="entry name" value="PROTEIN_KINASE_ATP"/>
    <property type="match status" value="1"/>
</dbReference>
<dbReference type="SUPFAM" id="SSF48452">
    <property type="entry name" value="TPR-like"/>
    <property type="match status" value="1"/>
</dbReference>
<evidence type="ECO:0000313" key="7">
    <source>
        <dbReference type="EMBL" id="OWK46653.1"/>
    </source>
</evidence>
<evidence type="ECO:0000256" key="5">
    <source>
        <dbReference type="PROSITE-ProRule" id="PRU10141"/>
    </source>
</evidence>
<dbReference type="EMBL" id="NIDE01000001">
    <property type="protein sequence ID" value="OWK46653.1"/>
    <property type="molecule type" value="Genomic_DNA"/>
</dbReference>
<protein>
    <submittedName>
        <fullName evidence="7">Serine/threonine protein kinase</fullName>
    </submittedName>
</protein>
<dbReference type="CDD" id="cd14014">
    <property type="entry name" value="STKc_PknB_like"/>
    <property type="match status" value="1"/>
</dbReference>
<name>A0A225E0A1_9BACT</name>
<feature type="domain" description="Protein kinase" evidence="6">
    <location>
        <begin position="112"/>
        <end position="420"/>
    </location>
</feature>
<gene>
    <name evidence="7" type="ORF">FRUB_00352</name>
</gene>
<keyword evidence="8" id="KW-1185">Reference proteome</keyword>
<reference evidence="8" key="1">
    <citation type="submission" date="2017-06" db="EMBL/GenBank/DDBJ databases">
        <title>Genome analysis of Fimbriiglobus ruber SP5, the first member of the order Planctomycetales with confirmed chitinolytic capability.</title>
        <authorList>
            <person name="Ravin N.V."/>
            <person name="Rakitin A.L."/>
            <person name="Ivanova A.A."/>
            <person name="Beletsky A.V."/>
            <person name="Kulichevskaya I.S."/>
            <person name="Mardanov A.V."/>
            <person name="Dedysh S.N."/>
        </authorList>
    </citation>
    <scope>NUCLEOTIDE SEQUENCE [LARGE SCALE GENOMIC DNA]</scope>
    <source>
        <strain evidence="8">SP5</strain>
    </source>
</reference>
<dbReference type="InterPro" id="IPR017441">
    <property type="entry name" value="Protein_kinase_ATP_BS"/>
</dbReference>
<dbReference type="SMART" id="SM00220">
    <property type="entry name" value="S_TKc"/>
    <property type="match status" value="1"/>
</dbReference>
<dbReference type="PANTHER" id="PTHR43289">
    <property type="entry name" value="MITOGEN-ACTIVATED PROTEIN KINASE KINASE KINASE 20-RELATED"/>
    <property type="match status" value="1"/>
</dbReference>
<dbReference type="SUPFAM" id="SSF56112">
    <property type="entry name" value="Protein kinase-like (PK-like)"/>
    <property type="match status" value="1"/>
</dbReference>
<evidence type="ECO:0000259" key="6">
    <source>
        <dbReference type="PROSITE" id="PS50011"/>
    </source>
</evidence>
<keyword evidence="4 5" id="KW-0067">ATP-binding</keyword>
<dbReference type="SMART" id="SM00028">
    <property type="entry name" value="TPR"/>
    <property type="match status" value="4"/>
</dbReference>
<dbReference type="InterPro" id="IPR008271">
    <property type="entry name" value="Ser/Thr_kinase_AS"/>
</dbReference>
<keyword evidence="1" id="KW-0808">Transferase</keyword>
<dbReference type="Gene3D" id="1.25.40.10">
    <property type="entry name" value="Tetratricopeptide repeat domain"/>
    <property type="match status" value="1"/>
</dbReference>
<dbReference type="InterPro" id="IPR019734">
    <property type="entry name" value="TPR_rpt"/>
</dbReference>
<keyword evidence="7" id="KW-0723">Serine/threonine-protein kinase</keyword>
<dbReference type="GO" id="GO:0005524">
    <property type="term" value="F:ATP binding"/>
    <property type="evidence" value="ECO:0007669"/>
    <property type="project" value="UniProtKB-UniRule"/>
</dbReference>
<evidence type="ECO:0000313" key="8">
    <source>
        <dbReference type="Proteomes" id="UP000214646"/>
    </source>
</evidence>
<dbReference type="AlphaFoldDB" id="A0A225E0A1"/>
<sequence length="756" mass="81121">MNLSGSPAPPSSFVDRLADEMMTRWRAGGRLRTEDFLDRHPDLWHRPDAALELIAEELALRTEGGEDVAAEELVARFPAWAAQVTALLDCQRVLGPPAAPRFPVPGDMLGEFRLVAELGRGVHGRVFLATQSGLADRPVVLKLGPDAGNEHLSLARLQHTHIVPLYSAHEFPAAGLRALCMPYFGGATLAELLTATAKREPLGRSGALLLAALAAAPAPAGIPVPQPGPACALLGRASFVEAVCWIGACLADALQYAHDRGLLHLDLKPSNVLLAADGVPMLLDFHLARPPLRAGESAPTWIGGTPGYMPGEQLAALDAVRTGDPVPGAVDARADVYALGVLLTEALRYQGPADDGEIVSVGLADVLAHCTETDAARRYPTAAELAADLRRHMADLPLRGVRNRSFHERWRKWRRRRPYALSLVLAVAATAAIGSGVTLHAQRQVGRARTALEEGESFLRQGRLAEAAEAFRGTEALAQGVPFQYDLTARVKAGKRATERGLAVTELHALCERVRPMYAAEVLAPDEARKVAELCRAVWAERESVVRNLEGQASADLEQQWRADLLDLGIMTAYLDASLAAPDSKTDDRRRALETLAQAESLLGASGVLYLERANHARALGLMDMAAEADRLAQAARPRTAWEHLAVGRAKLGAGDAKGAAADLDSAIALDPRSLWANYYQGVCCLRLGDPTGALSAFSACVAIAPQSAWCYFNRGLAQTELGRQPQARADFDRATALDRTLTTALLDRSRYAPKK</sequence>
<organism evidence="7 8">
    <name type="scientific">Fimbriiglobus ruber</name>
    <dbReference type="NCBI Taxonomy" id="1908690"/>
    <lineage>
        <taxon>Bacteria</taxon>
        <taxon>Pseudomonadati</taxon>
        <taxon>Planctomycetota</taxon>
        <taxon>Planctomycetia</taxon>
        <taxon>Gemmatales</taxon>
        <taxon>Gemmataceae</taxon>
        <taxon>Fimbriiglobus</taxon>
    </lineage>
</organism>
<dbReference type="InterPro" id="IPR011009">
    <property type="entry name" value="Kinase-like_dom_sf"/>
</dbReference>
<dbReference type="PROSITE" id="PS50011">
    <property type="entry name" value="PROTEIN_KINASE_DOM"/>
    <property type="match status" value="1"/>
</dbReference>
<dbReference type="Proteomes" id="UP000214646">
    <property type="component" value="Unassembled WGS sequence"/>
</dbReference>
<dbReference type="InterPro" id="IPR000719">
    <property type="entry name" value="Prot_kinase_dom"/>
</dbReference>
<dbReference type="OrthoDB" id="6111975at2"/>
<keyword evidence="2 5" id="KW-0547">Nucleotide-binding</keyword>
<dbReference type="PANTHER" id="PTHR43289:SF34">
    <property type="entry name" value="SERINE_THREONINE-PROTEIN KINASE YBDM-RELATED"/>
    <property type="match status" value="1"/>
</dbReference>
<dbReference type="Gene3D" id="1.10.510.10">
    <property type="entry name" value="Transferase(Phosphotransferase) domain 1"/>
    <property type="match status" value="2"/>
</dbReference>
<keyword evidence="3 7" id="KW-0418">Kinase</keyword>
<feature type="binding site" evidence="5">
    <location>
        <position position="142"/>
    </location>
    <ligand>
        <name>ATP</name>
        <dbReference type="ChEBI" id="CHEBI:30616"/>
    </ligand>
</feature>
<evidence type="ECO:0000256" key="1">
    <source>
        <dbReference type="ARBA" id="ARBA00022679"/>
    </source>
</evidence>
<dbReference type="Pfam" id="PF13432">
    <property type="entry name" value="TPR_16"/>
    <property type="match status" value="1"/>
</dbReference>
<dbReference type="GO" id="GO:0004674">
    <property type="term" value="F:protein serine/threonine kinase activity"/>
    <property type="evidence" value="ECO:0007669"/>
    <property type="project" value="UniProtKB-KW"/>
</dbReference>
<evidence type="ECO:0000256" key="4">
    <source>
        <dbReference type="ARBA" id="ARBA00022840"/>
    </source>
</evidence>
<evidence type="ECO:0000256" key="2">
    <source>
        <dbReference type="ARBA" id="ARBA00022741"/>
    </source>
</evidence>